<keyword evidence="10" id="KW-0479">Metal-binding</keyword>
<evidence type="ECO:0000256" key="3">
    <source>
        <dbReference type="ARBA" id="ARBA00004477"/>
    </source>
</evidence>
<keyword evidence="8" id="KW-0808">Transferase</keyword>
<evidence type="ECO:0000256" key="11">
    <source>
        <dbReference type="ARBA" id="ARBA00022824"/>
    </source>
</evidence>
<dbReference type="Gene3D" id="3.40.50.12610">
    <property type="match status" value="1"/>
</dbReference>
<comment type="pathway">
    <text evidence="4">Protein modification; protein glycosylation.</text>
</comment>
<dbReference type="GO" id="GO:0018279">
    <property type="term" value="P:protein N-linked glycosylation via asparagine"/>
    <property type="evidence" value="ECO:0007669"/>
    <property type="project" value="TreeGrafter"/>
</dbReference>
<comment type="catalytic activity">
    <reaction evidence="18">
        <text>a di-trans,poly-cis-dolichyl diphosphooligosaccharide + L-asparaginyl-[protein] = N(4)-(oligosaccharide-(1-&gt;4)-N-acetyl-beta-D-glucosaminyl-(1-&gt;4)-N-acetyl-beta-D-glucosaminyl)-L-asparaginyl-[protein] + a di-trans,poly-cis-dolichyl diphosphate + H(+)</text>
        <dbReference type="Rhea" id="RHEA:22980"/>
        <dbReference type="Rhea" id="RHEA-COMP:12804"/>
        <dbReference type="Rhea" id="RHEA-COMP:12805"/>
        <dbReference type="Rhea" id="RHEA-COMP:19506"/>
        <dbReference type="Rhea" id="RHEA-COMP:19509"/>
        <dbReference type="ChEBI" id="CHEBI:15378"/>
        <dbReference type="ChEBI" id="CHEBI:50347"/>
        <dbReference type="ChEBI" id="CHEBI:57497"/>
        <dbReference type="ChEBI" id="CHEBI:57570"/>
        <dbReference type="ChEBI" id="CHEBI:132529"/>
        <dbReference type="EC" id="2.4.99.18"/>
    </reaction>
</comment>
<keyword evidence="25" id="KW-1185">Reference proteome</keyword>
<evidence type="ECO:0000256" key="20">
    <source>
        <dbReference type="SAM" id="MobiDB-lite"/>
    </source>
</evidence>
<evidence type="ECO:0000256" key="18">
    <source>
        <dbReference type="ARBA" id="ARBA00048829"/>
    </source>
</evidence>
<evidence type="ECO:0000256" key="14">
    <source>
        <dbReference type="ARBA" id="ARBA00023136"/>
    </source>
</evidence>
<feature type="compositionally biased region" description="Low complexity" evidence="20">
    <location>
        <begin position="36"/>
        <end position="52"/>
    </location>
</feature>
<keyword evidence="15" id="KW-0325">Glycoprotein</keyword>
<dbReference type="PANTHER" id="PTHR13872">
    <property type="entry name" value="DOLICHYL-DIPHOSPHOOLIGOSACCHARIDE--PROTEIN GLYCOSYLTRANSFERASE SUBUNIT"/>
    <property type="match status" value="1"/>
</dbReference>
<comment type="subunit">
    <text evidence="19">Component of the oligosaccharyltransferase (OST) complex. There are 2 OST complexes, OST-A and OST-B, which contain STT3A or STT3B as catalytic subunit, respectively. OST-A and OST-B contain common core subunits RPN1, RPN2, OST48, OST4, DAD1 and TMEM258, and OST-A contains DC2/OSTC and KRTCAP2/KCP2 specific accessory subunits. OST-A complex assembly occurs through the formation of 3 subcomplexes. Subcomplex 1 contains RPN1 and TMEM258, subcomplex 2 contains the OST-A-specific subunits STT3A, DC2/OSTC, and KCP2 as well as the core subunit OST4, and subcomplex 3 contains RPN2, DAD1, and OST48. The OST-A complex can form stable complexes with the Sec61 complex or with both the Sec61 and TRAP complexes.</text>
</comment>
<dbReference type="GO" id="GO:0004579">
    <property type="term" value="F:dolichyl-diphosphooligosaccharide-protein glycotransferase activity"/>
    <property type="evidence" value="ECO:0007669"/>
    <property type="project" value="UniProtKB-EC"/>
</dbReference>
<evidence type="ECO:0000313" key="25">
    <source>
        <dbReference type="Proteomes" id="UP000230066"/>
    </source>
</evidence>
<feature type="region of interest" description="Disordered" evidence="20">
    <location>
        <begin position="36"/>
        <end position="60"/>
    </location>
</feature>
<comment type="cofactor">
    <cofactor evidence="1">
        <name>Mn(2+)</name>
        <dbReference type="ChEBI" id="CHEBI:29035"/>
    </cofactor>
</comment>
<evidence type="ECO:0000256" key="16">
    <source>
        <dbReference type="ARBA" id="ARBA00023211"/>
    </source>
</evidence>
<keyword evidence="14 21" id="KW-0472">Membrane</keyword>
<comment type="caution">
    <text evidence="24">The sequence shown here is derived from an EMBL/GenBank/DDBJ whole genome shotgun (WGS) entry which is preliminary data.</text>
</comment>
<keyword evidence="7" id="KW-0328">Glycosyltransferase</keyword>
<sequence length="316" mass="35808">MVRLILVLAPIMCILGSIGVSGILSSFMVNIDNGESQKGGSKSTGTGFSGTHKTPKASADPTYPFKSEIATFMAFLIAILLVMFNQHCIWATSSSYSHPSIVLETTGRSGERHILDDYRSAYYWLRQNTKPDARIMSWWDYGYQITGIANRTVLVDNNTWNNTHIGRVGQAMASSEEEAYEIMQELDVDYVLVIFGGLLGYSSDDINKFIWMVRIAGSTEKGRHIREEDYYTPHGEMRVDKSATPTMQNCLMYKLSYYRFWELQTDRSKPFGFDRVRGQVIGNRGYSLTGLEEAFTSENWLVRIYRVKPPANRGTL</sequence>
<comment type="cofactor">
    <cofactor evidence="2">
        <name>Mg(2+)</name>
        <dbReference type="ChEBI" id="CHEBI:18420"/>
    </cofactor>
</comment>
<keyword evidence="22" id="KW-0732">Signal</keyword>
<evidence type="ECO:0000256" key="9">
    <source>
        <dbReference type="ARBA" id="ARBA00022692"/>
    </source>
</evidence>
<comment type="subcellular location">
    <subcellularLocation>
        <location evidence="3">Endoplasmic reticulum membrane</location>
        <topology evidence="3">Multi-pass membrane protein</topology>
    </subcellularLocation>
</comment>
<evidence type="ECO:0000256" key="2">
    <source>
        <dbReference type="ARBA" id="ARBA00001946"/>
    </source>
</evidence>
<protein>
    <recommendedName>
        <fullName evidence="17">Dolichyl-diphosphooligosaccharide--protein glycosyltransferase subunit STT3A</fullName>
        <ecNumber evidence="6">2.4.99.18</ecNumber>
    </recommendedName>
</protein>
<accession>A0A4E0R7S9</accession>
<evidence type="ECO:0000256" key="7">
    <source>
        <dbReference type="ARBA" id="ARBA00022676"/>
    </source>
</evidence>
<evidence type="ECO:0000256" key="17">
    <source>
        <dbReference type="ARBA" id="ARBA00040922"/>
    </source>
</evidence>
<dbReference type="EC" id="2.4.99.18" evidence="6"/>
<reference evidence="24" key="1">
    <citation type="submission" date="2019-03" db="EMBL/GenBank/DDBJ databases">
        <title>Improved annotation for the trematode Fasciola hepatica.</title>
        <authorList>
            <person name="Choi Y.-J."/>
            <person name="Martin J."/>
            <person name="Mitreva M."/>
        </authorList>
    </citation>
    <scope>NUCLEOTIDE SEQUENCE [LARGE SCALE GENOMIC DNA]</scope>
</reference>
<evidence type="ECO:0000313" key="24">
    <source>
        <dbReference type="EMBL" id="THD21761.1"/>
    </source>
</evidence>
<dbReference type="InterPro" id="IPR054479">
    <property type="entry name" value="AglB-like_core"/>
</dbReference>
<feature type="transmembrane region" description="Helical" evidence="21">
    <location>
        <begin position="69"/>
        <end position="90"/>
    </location>
</feature>
<keyword evidence="11" id="KW-0256">Endoplasmic reticulum</keyword>
<dbReference type="EMBL" id="JXXN02003277">
    <property type="protein sequence ID" value="THD21761.1"/>
    <property type="molecule type" value="Genomic_DNA"/>
</dbReference>
<evidence type="ECO:0000256" key="22">
    <source>
        <dbReference type="SAM" id="SignalP"/>
    </source>
</evidence>
<dbReference type="GO" id="GO:0005789">
    <property type="term" value="C:endoplasmic reticulum membrane"/>
    <property type="evidence" value="ECO:0007669"/>
    <property type="project" value="UniProtKB-SubCell"/>
</dbReference>
<evidence type="ECO:0000256" key="15">
    <source>
        <dbReference type="ARBA" id="ARBA00023180"/>
    </source>
</evidence>
<dbReference type="Pfam" id="PF22627">
    <property type="entry name" value="AglB_core-like"/>
    <property type="match status" value="1"/>
</dbReference>
<dbReference type="FunFam" id="3.40.50.12610:FF:000002">
    <property type="entry name" value="dolichyl-diphosphooligosaccharide--protein glycosyltransferase subunit STT3A"/>
    <property type="match status" value="1"/>
</dbReference>
<evidence type="ECO:0000256" key="12">
    <source>
        <dbReference type="ARBA" id="ARBA00022842"/>
    </source>
</evidence>
<keyword evidence="9 21" id="KW-0812">Transmembrane</keyword>
<organism evidence="24 25">
    <name type="scientific">Fasciola hepatica</name>
    <name type="common">Liver fluke</name>
    <dbReference type="NCBI Taxonomy" id="6192"/>
    <lineage>
        <taxon>Eukaryota</taxon>
        <taxon>Metazoa</taxon>
        <taxon>Spiralia</taxon>
        <taxon>Lophotrochozoa</taxon>
        <taxon>Platyhelminthes</taxon>
        <taxon>Trematoda</taxon>
        <taxon>Digenea</taxon>
        <taxon>Plagiorchiida</taxon>
        <taxon>Echinostomata</taxon>
        <taxon>Echinostomatoidea</taxon>
        <taxon>Fasciolidae</taxon>
        <taxon>Fasciola</taxon>
    </lineage>
</organism>
<dbReference type="GO" id="GO:0046872">
    <property type="term" value="F:metal ion binding"/>
    <property type="evidence" value="ECO:0007669"/>
    <property type="project" value="UniProtKB-KW"/>
</dbReference>
<evidence type="ECO:0000256" key="5">
    <source>
        <dbReference type="ARBA" id="ARBA00010810"/>
    </source>
</evidence>
<evidence type="ECO:0000256" key="13">
    <source>
        <dbReference type="ARBA" id="ARBA00022989"/>
    </source>
</evidence>
<evidence type="ECO:0000256" key="10">
    <source>
        <dbReference type="ARBA" id="ARBA00022723"/>
    </source>
</evidence>
<dbReference type="UniPathway" id="UPA00378"/>
<dbReference type="PANTHER" id="PTHR13872:SF43">
    <property type="entry name" value="DOLICHYL-DIPHOSPHOOLIGOSACCHARIDE--PROTEIN GLYCOSYLTRANSFERASE SUBUNIT STT3A"/>
    <property type="match status" value="1"/>
</dbReference>
<gene>
    <name evidence="24" type="ORF">D915_007650</name>
</gene>
<dbReference type="Proteomes" id="UP000230066">
    <property type="component" value="Unassembled WGS sequence"/>
</dbReference>
<keyword evidence="13 21" id="KW-1133">Transmembrane helix</keyword>
<feature type="domain" description="AglB-like core" evidence="23">
    <location>
        <begin position="115"/>
        <end position="193"/>
    </location>
</feature>
<evidence type="ECO:0000256" key="19">
    <source>
        <dbReference type="ARBA" id="ARBA00062993"/>
    </source>
</evidence>
<feature type="signal peptide" evidence="22">
    <location>
        <begin position="1"/>
        <end position="16"/>
    </location>
</feature>
<evidence type="ECO:0000259" key="23">
    <source>
        <dbReference type="Pfam" id="PF22627"/>
    </source>
</evidence>
<keyword evidence="16" id="KW-0464">Manganese</keyword>
<proteinExistence type="inferred from homology"/>
<dbReference type="GO" id="GO:0043687">
    <property type="term" value="P:post-translational protein modification"/>
    <property type="evidence" value="ECO:0007669"/>
    <property type="project" value="TreeGrafter"/>
</dbReference>
<dbReference type="InterPro" id="IPR003674">
    <property type="entry name" value="Oligo_trans_STT3"/>
</dbReference>
<evidence type="ECO:0000256" key="8">
    <source>
        <dbReference type="ARBA" id="ARBA00022679"/>
    </source>
</evidence>
<evidence type="ECO:0000256" key="6">
    <source>
        <dbReference type="ARBA" id="ARBA00012605"/>
    </source>
</evidence>
<comment type="similarity">
    <text evidence="5">Belongs to the STT3 family.</text>
</comment>
<evidence type="ECO:0000256" key="1">
    <source>
        <dbReference type="ARBA" id="ARBA00001936"/>
    </source>
</evidence>
<keyword evidence="12" id="KW-0460">Magnesium</keyword>
<name>A0A4E0R7S9_FASHE</name>
<dbReference type="AlphaFoldDB" id="A0A4E0R7S9"/>
<feature type="chain" id="PRO_5020027495" description="Dolichyl-diphosphooligosaccharide--protein glycosyltransferase subunit STT3A" evidence="22">
    <location>
        <begin position="17"/>
        <end position="316"/>
    </location>
</feature>
<evidence type="ECO:0000256" key="4">
    <source>
        <dbReference type="ARBA" id="ARBA00004922"/>
    </source>
</evidence>
<evidence type="ECO:0000256" key="21">
    <source>
        <dbReference type="SAM" id="Phobius"/>
    </source>
</evidence>